<dbReference type="GO" id="GO:0005634">
    <property type="term" value="C:nucleus"/>
    <property type="evidence" value="ECO:0007669"/>
    <property type="project" value="UniProtKB-SubCell"/>
</dbReference>
<comment type="caution">
    <text evidence="8">The sequence shown here is derived from an EMBL/GenBank/DDBJ whole genome shotgun (WGS) entry which is preliminary data.</text>
</comment>
<keyword evidence="9" id="KW-1185">Reference proteome</keyword>
<dbReference type="InterPro" id="IPR002083">
    <property type="entry name" value="MATH/TRAF_dom"/>
</dbReference>
<dbReference type="InterPro" id="IPR056423">
    <property type="entry name" value="BACK_BPM_SPOP"/>
</dbReference>
<reference evidence="8 9" key="1">
    <citation type="journal article" date="2020" name="Cell">
        <title>Large-Scale Comparative Analyses of Tick Genomes Elucidate Their Genetic Diversity and Vector Capacities.</title>
        <authorList>
            <consortium name="Tick Genome and Microbiome Consortium (TIGMIC)"/>
            <person name="Jia N."/>
            <person name="Wang J."/>
            <person name="Shi W."/>
            <person name="Du L."/>
            <person name="Sun Y."/>
            <person name="Zhan W."/>
            <person name="Jiang J.F."/>
            <person name="Wang Q."/>
            <person name="Zhang B."/>
            <person name="Ji P."/>
            <person name="Bell-Sakyi L."/>
            <person name="Cui X.M."/>
            <person name="Yuan T.T."/>
            <person name="Jiang B.G."/>
            <person name="Yang W.F."/>
            <person name="Lam T.T."/>
            <person name="Chang Q.C."/>
            <person name="Ding S.J."/>
            <person name="Wang X.J."/>
            <person name="Zhu J.G."/>
            <person name="Ruan X.D."/>
            <person name="Zhao L."/>
            <person name="Wei J.T."/>
            <person name="Ye R.Z."/>
            <person name="Que T.C."/>
            <person name="Du C.H."/>
            <person name="Zhou Y.H."/>
            <person name="Cheng J.X."/>
            <person name="Dai P.F."/>
            <person name="Guo W.B."/>
            <person name="Han X.H."/>
            <person name="Huang E.J."/>
            <person name="Li L.F."/>
            <person name="Wei W."/>
            <person name="Gao Y.C."/>
            <person name="Liu J.Z."/>
            <person name="Shao H.Z."/>
            <person name="Wang X."/>
            <person name="Wang C.C."/>
            <person name="Yang T.C."/>
            <person name="Huo Q.B."/>
            <person name="Li W."/>
            <person name="Chen H.Y."/>
            <person name="Chen S.E."/>
            <person name="Zhou L.G."/>
            <person name="Ni X.B."/>
            <person name="Tian J.H."/>
            <person name="Sheng Y."/>
            <person name="Liu T."/>
            <person name="Pan Y.S."/>
            <person name="Xia L.Y."/>
            <person name="Li J."/>
            <person name="Zhao F."/>
            <person name="Cao W.C."/>
        </authorList>
    </citation>
    <scope>NUCLEOTIDE SEQUENCE [LARGE SCALE GENOMIC DNA]</scope>
    <source>
        <strain evidence="8">HaeL-2018</strain>
    </source>
</reference>
<sequence>MPNPPVTSAAKCARRNHCLSDIKVKKYSHTWVIKDFSFSLEDKTELHSATFPAESEDDMKWRIIVKPNGGDHNSKEYVSVYLELLFSEEAVLRAKFKFSILNANWEQTRYTVKAPRVSFVEANTWAILKFIRLDELLDNAEELLPDDTFTLYCEVLVFAVVDTFSARSSINIPDSQLSTDLSRLFGSEDFSDVAINANGVSYCAHRNILAVRCPELVSFVSSQQDTRDDCLVEVKDVNPDVLQEMLQFIYTGEASDISDVAKELFIVARRFNLERLVSLCEQTLLSKLSVQTAAQTLVFAERHRVSRLKKCAIGFIRAHFEGVTVTSGWKEMLIEAPQLVREVCQALAGQKIAPGVIAPTCSEGPK</sequence>
<dbReference type="Pfam" id="PF24570">
    <property type="entry name" value="BACK_BPM_SPOP"/>
    <property type="match status" value="1"/>
</dbReference>
<dbReference type="SUPFAM" id="SSF54695">
    <property type="entry name" value="POZ domain"/>
    <property type="match status" value="1"/>
</dbReference>
<evidence type="ECO:0000259" key="6">
    <source>
        <dbReference type="PROSITE" id="PS50097"/>
    </source>
</evidence>
<dbReference type="InterPro" id="IPR008974">
    <property type="entry name" value="TRAF-like"/>
</dbReference>
<dbReference type="Proteomes" id="UP000821853">
    <property type="component" value="Chromosome 10"/>
</dbReference>
<evidence type="ECO:0000256" key="5">
    <source>
        <dbReference type="ARBA" id="ARBA00023242"/>
    </source>
</evidence>
<dbReference type="EMBL" id="JABSTR010000002">
    <property type="protein sequence ID" value="KAH9363374.1"/>
    <property type="molecule type" value="Genomic_DNA"/>
</dbReference>
<evidence type="ECO:0008006" key="10">
    <source>
        <dbReference type="Google" id="ProtNLM"/>
    </source>
</evidence>
<dbReference type="AlphaFoldDB" id="A0A9J6FAR0"/>
<dbReference type="SUPFAM" id="SSF49599">
    <property type="entry name" value="TRAF domain-like"/>
    <property type="match status" value="1"/>
</dbReference>
<comment type="similarity">
    <text evidence="3">Belongs to the Tdpoz family.</text>
</comment>
<feature type="domain" description="BTB" evidence="6">
    <location>
        <begin position="191"/>
        <end position="253"/>
    </location>
</feature>
<protein>
    <recommendedName>
        <fullName evidence="10">Speckle-type POZ protein</fullName>
    </recommendedName>
</protein>
<dbReference type="InterPro" id="IPR011333">
    <property type="entry name" value="SKP1/BTB/POZ_sf"/>
</dbReference>
<feature type="domain" description="MATH" evidence="7">
    <location>
        <begin position="26"/>
        <end position="155"/>
    </location>
</feature>
<accession>A0A9J6FAR0</accession>
<dbReference type="Gene3D" id="3.30.710.10">
    <property type="entry name" value="Potassium Channel Kv1.1, Chain A"/>
    <property type="match status" value="1"/>
</dbReference>
<evidence type="ECO:0000256" key="3">
    <source>
        <dbReference type="ARBA" id="ARBA00010846"/>
    </source>
</evidence>
<evidence type="ECO:0000259" key="7">
    <source>
        <dbReference type="PROSITE" id="PS50144"/>
    </source>
</evidence>
<evidence type="ECO:0000313" key="9">
    <source>
        <dbReference type="Proteomes" id="UP000821853"/>
    </source>
</evidence>
<comment type="pathway">
    <text evidence="2">Protein modification; protein ubiquitination.</text>
</comment>
<dbReference type="PROSITE" id="PS50144">
    <property type="entry name" value="MATH"/>
    <property type="match status" value="1"/>
</dbReference>
<proteinExistence type="inferred from homology"/>
<dbReference type="Pfam" id="PF00651">
    <property type="entry name" value="BTB"/>
    <property type="match status" value="1"/>
</dbReference>
<evidence type="ECO:0000313" key="8">
    <source>
        <dbReference type="EMBL" id="KAH9363374.1"/>
    </source>
</evidence>
<evidence type="ECO:0000256" key="1">
    <source>
        <dbReference type="ARBA" id="ARBA00004123"/>
    </source>
</evidence>
<dbReference type="GO" id="GO:0030163">
    <property type="term" value="P:protein catabolic process"/>
    <property type="evidence" value="ECO:0007669"/>
    <property type="project" value="UniProtKB-ARBA"/>
</dbReference>
<dbReference type="VEuPathDB" id="VectorBase:HLOH_058667"/>
<organism evidence="8 9">
    <name type="scientific">Haemaphysalis longicornis</name>
    <name type="common">Bush tick</name>
    <dbReference type="NCBI Taxonomy" id="44386"/>
    <lineage>
        <taxon>Eukaryota</taxon>
        <taxon>Metazoa</taxon>
        <taxon>Ecdysozoa</taxon>
        <taxon>Arthropoda</taxon>
        <taxon>Chelicerata</taxon>
        <taxon>Arachnida</taxon>
        <taxon>Acari</taxon>
        <taxon>Parasitiformes</taxon>
        <taxon>Ixodida</taxon>
        <taxon>Ixodoidea</taxon>
        <taxon>Ixodidae</taxon>
        <taxon>Haemaphysalinae</taxon>
        <taxon>Haemaphysalis</taxon>
    </lineage>
</organism>
<name>A0A9J6FAR0_HAELO</name>
<dbReference type="SMART" id="SM00225">
    <property type="entry name" value="BTB"/>
    <property type="match status" value="1"/>
</dbReference>
<dbReference type="PANTHER" id="PTHR24413">
    <property type="entry name" value="SPECKLE-TYPE POZ PROTEIN"/>
    <property type="match status" value="1"/>
</dbReference>
<dbReference type="InterPro" id="IPR000210">
    <property type="entry name" value="BTB/POZ_dom"/>
</dbReference>
<dbReference type="PROSITE" id="PS50097">
    <property type="entry name" value="BTB"/>
    <property type="match status" value="1"/>
</dbReference>
<evidence type="ECO:0000256" key="4">
    <source>
        <dbReference type="ARBA" id="ARBA00022786"/>
    </source>
</evidence>
<dbReference type="OrthoDB" id="6408997at2759"/>
<evidence type="ECO:0000256" key="2">
    <source>
        <dbReference type="ARBA" id="ARBA00004906"/>
    </source>
</evidence>
<keyword evidence="5" id="KW-0539">Nucleus</keyword>
<dbReference type="Gene3D" id="2.60.210.10">
    <property type="entry name" value="Apoptosis, Tumor Necrosis Factor Receptor Associated Protein 2, Chain A"/>
    <property type="match status" value="1"/>
</dbReference>
<dbReference type="Gene3D" id="1.25.40.420">
    <property type="match status" value="1"/>
</dbReference>
<dbReference type="Pfam" id="PF22486">
    <property type="entry name" value="MATH_2"/>
    <property type="match status" value="1"/>
</dbReference>
<dbReference type="SMART" id="SM00061">
    <property type="entry name" value="MATH"/>
    <property type="match status" value="1"/>
</dbReference>
<comment type="subcellular location">
    <subcellularLocation>
        <location evidence="1">Nucleus</location>
    </subcellularLocation>
</comment>
<keyword evidence="4" id="KW-0833">Ubl conjugation pathway</keyword>
<gene>
    <name evidence="8" type="ORF">HPB48_006480</name>
</gene>